<dbReference type="InterPro" id="IPR001054">
    <property type="entry name" value="A/G_cyclase"/>
</dbReference>
<dbReference type="SMART" id="SM01080">
    <property type="entry name" value="CHASE2"/>
    <property type="match status" value="1"/>
</dbReference>
<dbReference type="InterPro" id="IPR050697">
    <property type="entry name" value="Adenylyl/Guanylyl_Cyclase_3/4"/>
</dbReference>
<keyword evidence="10" id="KW-1185">Reference proteome</keyword>
<dbReference type="InterPro" id="IPR007890">
    <property type="entry name" value="CHASE2"/>
</dbReference>
<dbReference type="EMBL" id="JACADJ010000001">
    <property type="protein sequence ID" value="NWH03465.1"/>
    <property type="molecule type" value="Genomic_DNA"/>
</dbReference>
<keyword evidence="4 7" id="KW-0812">Transmembrane</keyword>
<dbReference type="Gene3D" id="3.30.70.1230">
    <property type="entry name" value="Nucleotide cyclase"/>
    <property type="match status" value="1"/>
</dbReference>
<keyword evidence="5 7" id="KW-1133">Transmembrane helix</keyword>
<proteinExistence type="inferred from homology"/>
<dbReference type="InterPro" id="IPR029787">
    <property type="entry name" value="Nucleotide_cyclase"/>
</dbReference>
<dbReference type="GO" id="GO:0030313">
    <property type="term" value="C:cell envelope"/>
    <property type="evidence" value="ECO:0007669"/>
    <property type="project" value="UniProtKB-SubCell"/>
</dbReference>
<dbReference type="SMART" id="SM00044">
    <property type="entry name" value="CYCc"/>
    <property type="match status" value="1"/>
</dbReference>
<dbReference type="Pfam" id="PF00211">
    <property type="entry name" value="Guanylate_cyc"/>
    <property type="match status" value="1"/>
</dbReference>
<evidence type="ECO:0000313" key="9">
    <source>
        <dbReference type="EMBL" id="NWH03465.1"/>
    </source>
</evidence>
<reference evidence="9 10" key="1">
    <citation type="submission" date="2020-06" db="EMBL/GenBank/DDBJ databases">
        <title>High-quality draft genome of sulfate reducer Desulfobacter latus type strain AcrS2 isolated from marine sediment.</title>
        <authorList>
            <person name="Hoppe M."/>
            <person name="Larsen C.K."/>
            <person name="Marshall I.P.G."/>
            <person name="Schramm A."/>
            <person name="Marietou A.G."/>
        </authorList>
    </citation>
    <scope>NUCLEOTIDE SEQUENCE [LARGE SCALE GENOMIC DNA]</scope>
    <source>
        <strain evidence="9 10">AcRS2</strain>
    </source>
</reference>
<dbReference type="CDD" id="cd07302">
    <property type="entry name" value="CHD"/>
    <property type="match status" value="1"/>
</dbReference>
<protein>
    <submittedName>
        <fullName evidence="9">Adenylate/guanylate cyclase domain-containing protein</fullName>
    </submittedName>
</protein>
<keyword evidence="3" id="KW-1003">Cell membrane</keyword>
<dbReference type="FunFam" id="3.30.70.1230:FF:000016">
    <property type="entry name" value="Adenylate/guanylate cyclase domain-containing protein"/>
    <property type="match status" value="1"/>
</dbReference>
<comment type="caution">
    <text evidence="9">The sequence shown here is derived from an EMBL/GenBank/DDBJ whole genome shotgun (WGS) entry which is preliminary data.</text>
</comment>
<comment type="similarity">
    <text evidence="2">Belongs to the adenylyl cyclase class-3 family.</text>
</comment>
<dbReference type="AlphaFoldDB" id="A0A850T3S9"/>
<gene>
    <name evidence="9" type="ORF">HXW94_00380</name>
</gene>
<dbReference type="GO" id="GO:0035556">
    <property type="term" value="P:intracellular signal transduction"/>
    <property type="evidence" value="ECO:0007669"/>
    <property type="project" value="InterPro"/>
</dbReference>
<comment type="subcellular location">
    <subcellularLocation>
        <location evidence="1">Cell envelope</location>
    </subcellularLocation>
</comment>
<evidence type="ECO:0000256" key="3">
    <source>
        <dbReference type="ARBA" id="ARBA00022475"/>
    </source>
</evidence>
<dbReference type="Pfam" id="PF05226">
    <property type="entry name" value="CHASE2"/>
    <property type="match status" value="1"/>
</dbReference>
<dbReference type="PANTHER" id="PTHR43081">
    <property type="entry name" value="ADENYLATE CYCLASE, TERMINAL-DIFFERENTIATION SPECIFIC-RELATED"/>
    <property type="match status" value="1"/>
</dbReference>
<evidence type="ECO:0000256" key="4">
    <source>
        <dbReference type="ARBA" id="ARBA00022692"/>
    </source>
</evidence>
<dbReference type="GO" id="GO:0006171">
    <property type="term" value="P:cAMP biosynthetic process"/>
    <property type="evidence" value="ECO:0007669"/>
    <property type="project" value="TreeGrafter"/>
</dbReference>
<keyword evidence="6 7" id="KW-0472">Membrane</keyword>
<evidence type="ECO:0000256" key="5">
    <source>
        <dbReference type="ARBA" id="ARBA00022989"/>
    </source>
</evidence>
<evidence type="ECO:0000256" key="7">
    <source>
        <dbReference type="SAM" id="Phobius"/>
    </source>
</evidence>
<name>A0A850T3S9_9BACT</name>
<evidence type="ECO:0000313" key="10">
    <source>
        <dbReference type="Proteomes" id="UP000553343"/>
    </source>
</evidence>
<dbReference type="SUPFAM" id="SSF55073">
    <property type="entry name" value="Nucleotide cyclase"/>
    <property type="match status" value="1"/>
</dbReference>
<evidence type="ECO:0000256" key="6">
    <source>
        <dbReference type="ARBA" id="ARBA00023136"/>
    </source>
</evidence>
<feature type="transmembrane region" description="Helical" evidence="7">
    <location>
        <begin position="353"/>
        <end position="371"/>
    </location>
</feature>
<dbReference type="Proteomes" id="UP000553343">
    <property type="component" value="Unassembled WGS sequence"/>
</dbReference>
<evidence type="ECO:0000256" key="2">
    <source>
        <dbReference type="ARBA" id="ARBA00005381"/>
    </source>
</evidence>
<feature type="transmembrane region" description="Helical" evidence="7">
    <location>
        <begin position="331"/>
        <end position="347"/>
    </location>
</feature>
<feature type="domain" description="Guanylate cyclase" evidence="8">
    <location>
        <begin position="443"/>
        <end position="575"/>
    </location>
</feature>
<sequence>MGRGNVWSRYNFQMLDSFYRYAVQSGHGPPLSPKIAYVLITNDSYDYVDKNILDRAYMAKVNDVLNKLGVAALAYDIIFARPGKADADQCLVKSIQDLGNVYLPIGLDCSNQKRSFKWETGSAYERFRFDYLFKPIEKGESHPFYAVRALMQADKFSRAAFNSGHISAMSDPDGVFRHNAMLLRVDDSYFPTLSLSMFLDYAGISFDEITVHWGEKIVIPATKHNFLETDIIIPIDNQGRTFIPYAQDWHNGFKKMGIHTLLQYYDDKNLRGNLTDFFEGKFVFIGDVSSGISDLGQTPLEHSASLIEMHTALLNGLLTHSFYAGWSFEKTLGFILAMGTILVLSAFLKPPWIFYGTGCLVFAAVIGIAWFDIIQFSLVPVFTIFSSTGFIFLGLIIGSEIIVSKDRAFIKSAFSRYVPEKVVLKMLSNPELLNWGGEERIITVLFADLENFTAISEKMKPADLVTLLNDYLTEMTDIVLAQGGIIDKYQGDSIMAEFGAPFDYADHADRAVKAGLAMQQRLKTLRSIWRSKGLPELRCRVGINTGPMIIGNLGSRQIFDYTVIGDAVNLASRLEGANKYYNTYLMISEFTHAALTPGMFLTRILDSIKVKGKKEAVNVFEVYGTCSENSNMDHESYYQIYNHAFETYLVQEFACARDLFLRALSLRPDDPASKNMITRIDSIVLKNKMPINWDGSIALTEK</sequence>
<evidence type="ECO:0000259" key="8">
    <source>
        <dbReference type="PROSITE" id="PS50125"/>
    </source>
</evidence>
<dbReference type="PANTHER" id="PTHR43081:SF1">
    <property type="entry name" value="ADENYLATE CYCLASE, TERMINAL-DIFFERENTIATION SPECIFIC"/>
    <property type="match status" value="1"/>
</dbReference>
<dbReference type="PROSITE" id="PS50125">
    <property type="entry name" value="GUANYLATE_CYCLASE_2"/>
    <property type="match status" value="1"/>
</dbReference>
<evidence type="ECO:0000256" key="1">
    <source>
        <dbReference type="ARBA" id="ARBA00004196"/>
    </source>
</evidence>
<accession>A0A850T3S9</accession>
<dbReference type="GO" id="GO:0004016">
    <property type="term" value="F:adenylate cyclase activity"/>
    <property type="evidence" value="ECO:0007669"/>
    <property type="project" value="UniProtKB-ARBA"/>
</dbReference>
<organism evidence="9 10">
    <name type="scientific">Desulfobacter latus</name>
    <dbReference type="NCBI Taxonomy" id="2292"/>
    <lineage>
        <taxon>Bacteria</taxon>
        <taxon>Pseudomonadati</taxon>
        <taxon>Thermodesulfobacteriota</taxon>
        <taxon>Desulfobacteria</taxon>
        <taxon>Desulfobacterales</taxon>
        <taxon>Desulfobacteraceae</taxon>
        <taxon>Desulfobacter</taxon>
    </lineage>
</organism>
<feature type="transmembrane region" description="Helical" evidence="7">
    <location>
        <begin position="378"/>
        <end position="397"/>
    </location>
</feature>